<dbReference type="InterPro" id="IPR019184">
    <property type="entry name" value="Uncharacterised_TM-17"/>
</dbReference>
<evidence type="ECO:0000256" key="6">
    <source>
        <dbReference type="ARBA" id="ARBA00023273"/>
    </source>
</evidence>
<evidence type="ECO:0000256" key="2">
    <source>
        <dbReference type="ARBA" id="ARBA00004141"/>
    </source>
</evidence>
<evidence type="ECO:0000313" key="9">
    <source>
        <dbReference type="Proteomes" id="UP000265140"/>
    </source>
</evidence>
<reference evidence="8 9" key="1">
    <citation type="submission" date="2020-02" db="EMBL/GenBank/DDBJ databases">
        <title>Esox lucius (northern pike) genome, fEsoLuc1, primary haplotype.</title>
        <authorList>
            <person name="Myers G."/>
            <person name="Karagic N."/>
            <person name="Meyer A."/>
            <person name="Pippel M."/>
            <person name="Reichard M."/>
            <person name="Winkler S."/>
            <person name="Tracey A."/>
            <person name="Sims Y."/>
            <person name="Howe K."/>
            <person name="Rhie A."/>
            <person name="Formenti G."/>
            <person name="Durbin R."/>
            <person name="Fedrigo O."/>
            <person name="Jarvis E.D."/>
        </authorList>
    </citation>
    <scope>NUCLEOTIDE SEQUENCE [LARGE SCALE GENOMIC DNA]</scope>
</reference>
<feature type="transmembrane region" description="Helical" evidence="7">
    <location>
        <begin position="149"/>
        <end position="170"/>
    </location>
</feature>
<organism evidence="8 9">
    <name type="scientific">Esox lucius</name>
    <name type="common">Northern pike</name>
    <dbReference type="NCBI Taxonomy" id="8010"/>
    <lineage>
        <taxon>Eukaryota</taxon>
        <taxon>Metazoa</taxon>
        <taxon>Chordata</taxon>
        <taxon>Craniata</taxon>
        <taxon>Vertebrata</taxon>
        <taxon>Euteleostomi</taxon>
        <taxon>Actinopterygii</taxon>
        <taxon>Neopterygii</taxon>
        <taxon>Teleostei</taxon>
        <taxon>Protacanthopterygii</taxon>
        <taxon>Esociformes</taxon>
        <taxon>Esocidae</taxon>
        <taxon>Esox</taxon>
    </lineage>
</organism>
<dbReference type="GO" id="GO:0016020">
    <property type="term" value="C:membrane"/>
    <property type="evidence" value="ECO:0007669"/>
    <property type="project" value="UniProtKB-SubCell"/>
</dbReference>
<feature type="transmembrane region" description="Helical" evidence="7">
    <location>
        <begin position="87"/>
        <end position="106"/>
    </location>
</feature>
<keyword evidence="4 7" id="KW-1133">Transmembrane helix</keyword>
<protein>
    <submittedName>
        <fullName evidence="8">Transmembrane protein 80</fullName>
    </submittedName>
</protein>
<keyword evidence="6" id="KW-0966">Cell projection</keyword>
<name>A0AAY5KHF8_ESOLU</name>
<dbReference type="GeneTree" id="ENSGT00940000153899"/>
<comment type="subcellular location">
    <subcellularLocation>
        <location evidence="1">Cell projection</location>
        <location evidence="1">Cilium</location>
    </subcellularLocation>
    <subcellularLocation>
        <location evidence="2">Membrane</location>
        <topology evidence="2">Multi-pass membrane protein</topology>
    </subcellularLocation>
</comment>
<sequence length="243" mass="27447">MEGVAEREIQVYDNETAGLVSAVHFCNEYSLLFVTGKRSTRRRHATAGYFFVIQICSEGGATFKMAINRTGKSAVVPSSVLLQLLLYLTAFYFSFYFLSTLCIIIYKSRVLSYPDDLLGQDVSLLFVMAGLELLRLFCGMKGNLQEKEGYLWASLAVTVVTALLSVYYLVWQPYVMRADIILNESTPEIDVLSSCSDYLLHCQNITKTRWMDSVTIPENSGRITEMMVLVVIPFSMEHSELDN</sequence>
<reference evidence="8" key="3">
    <citation type="submission" date="2025-09" db="UniProtKB">
        <authorList>
            <consortium name="Ensembl"/>
        </authorList>
    </citation>
    <scope>IDENTIFICATION</scope>
</reference>
<dbReference type="AlphaFoldDB" id="A0AAY5KHF8"/>
<dbReference type="PANTHER" id="PTHR13531:SF8">
    <property type="entry name" value="TRANSMEMBRANE PROTEIN 80"/>
    <property type="match status" value="1"/>
</dbReference>
<dbReference type="Pfam" id="PF09799">
    <property type="entry name" value="Transmemb_17"/>
    <property type="match status" value="1"/>
</dbReference>
<dbReference type="Ensembl" id="ENSELUT00000098034.1">
    <property type="protein sequence ID" value="ENSELUP00000085802.1"/>
    <property type="gene ID" value="ENSELUG00000023746.3"/>
</dbReference>
<keyword evidence="3 7" id="KW-0812">Transmembrane</keyword>
<feature type="transmembrane region" description="Helical" evidence="7">
    <location>
        <begin position="47"/>
        <end position="67"/>
    </location>
</feature>
<keyword evidence="9" id="KW-1185">Reference proteome</keyword>
<evidence type="ECO:0000256" key="3">
    <source>
        <dbReference type="ARBA" id="ARBA00022692"/>
    </source>
</evidence>
<evidence type="ECO:0000313" key="8">
    <source>
        <dbReference type="Ensembl" id="ENSELUP00000085802.1"/>
    </source>
</evidence>
<evidence type="ECO:0000256" key="5">
    <source>
        <dbReference type="ARBA" id="ARBA00023136"/>
    </source>
</evidence>
<dbReference type="GO" id="GO:0035869">
    <property type="term" value="C:ciliary transition zone"/>
    <property type="evidence" value="ECO:0007669"/>
    <property type="project" value="TreeGrafter"/>
</dbReference>
<evidence type="ECO:0000256" key="4">
    <source>
        <dbReference type="ARBA" id="ARBA00022989"/>
    </source>
</evidence>
<accession>A0AAY5KHF8</accession>
<evidence type="ECO:0000256" key="1">
    <source>
        <dbReference type="ARBA" id="ARBA00004138"/>
    </source>
</evidence>
<proteinExistence type="predicted"/>
<dbReference type="Proteomes" id="UP000265140">
    <property type="component" value="Chromosome 19"/>
</dbReference>
<reference evidence="8" key="2">
    <citation type="submission" date="2025-08" db="UniProtKB">
        <authorList>
            <consortium name="Ensembl"/>
        </authorList>
    </citation>
    <scope>IDENTIFICATION</scope>
</reference>
<dbReference type="PANTHER" id="PTHR13531">
    <property type="entry name" value="GEO07735P1-RELATED-RELATED"/>
    <property type="match status" value="1"/>
</dbReference>
<evidence type="ECO:0000256" key="7">
    <source>
        <dbReference type="SAM" id="Phobius"/>
    </source>
</evidence>
<feature type="transmembrane region" description="Helical" evidence="7">
    <location>
        <begin position="118"/>
        <end position="137"/>
    </location>
</feature>
<keyword evidence="5 7" id="KW-0472">Membrane</keyword>
<dbReference type="GO" id="GO:1905515">
    <property type="term" value="P:non-motile cilium assembly"/>
    <property type="evidence" value="ECO:0007669"/>
    <property type="project" value="TreeGrafter"/>
</dbReference>